<dbReference type="PANTHER" id="PTHR13394:SF0">
    <property type="entry name" value="ORIGIN RECOGNITION COMPLEX SUBUNIT 6"/>
    <property type="match status" value="1"/>
</dbReference>
<dbReference type="AlphaFoldDB" id="A0AAW1VGQ4"/>
<dbReference type="GO" id="GO:0006270">
    <property type="term" value="P:DNA replication initiation"/>
    <property type="evidence" value="ECO:0007669"/>
    <property type="project" value="TreeGrafter"/>
</dbReference>
<evidence type="ECO:0000259" key="6">
    <source>
        <dbReference type="Pfam" id="PF05460"/>
    </source>
</evidence>
<sequence length="242" mass="27540">MANQNIANISKRLNIVDSYTKKKCEEFLRVLQTKNMLKLSDNDKIVLCLDLAASFMGSSFDKGTALQLCSIKSSLYENQLNTIKKILGLDDPSSIAELCVKFNCTQLKDDVENLYSNYRKKDNKIKDDAHPQYAAAALYTVCRLNNIKHPKSTFTSISHLKPSQWSALTTEFENFAKSIGFEAAKMKRKKEKLNICEDEDMPLVDCKSTDADSKSEEVIEEYEVWKERILREAAQALEEGKE</sequence>
<dbReference type="GO" id="GO:0005664">
    <property type="term" value="C:nuclear origin of replication recognition complex"/>
    <property type="evidence" value="ECO:0007669"/>
    <property type="project" value="InterPro"/>
</dbReference>
<dbReference type="Pfam" id="PF21913">
    <property type="entry name" value="ORC6_2nd"/>
    <property type="match status" value="1"/>
</dbReference>
<comment type="caution">
    <text evidence="8">The sequence shown here is derived from an EMBL/GenBank/DDBJ whole genome shotgun (WGS) entry which is preliminary data.</text>
</comment>
<dbReference type="Proteomes" id="UP001431783">
    <property type="component" value="Unassembled WGS sequence"/>
</dbReference>
<keyword evidence="3" id="KW-0235">DNA replication</keyword>
<evidence type="ECO:0000256" key="1">
    <source>
        <dbReference type="ARBA" id="ARBA00004123"/>
    </source>
</evidence>
<proteinExistence type="inferred from homology"/>
<evidence type="ECO:0000313" key="9">
    <source>
        <dbReference type="Proteomes" id="UP001431783"/>
    </source>
</evidence>
<comment type="similarity">
    <text evidence="2">Belongs to the ORC6 family.</text>
</comment>
<keyword evidence="5" id="KW-0539">Nucleus</keyword>
<reference evidence="8 9" key="1">
    <citation type="submission" date="2023-03" db="EMBL/GenBank/DDBJ databases">
        <title>Genome insight into feeding habits of ladybird beetles.</title>
        <authorList>
            <person name="Li H.-S."/>
            <person name="Huang Y.-H."/>
            <person name="Pang H."/>
        </authorList>
    </citation>
    <scope>NUCLEOTIDE SEQUENCE [LARGE SCALE GENOMIC DNA]</scope>
    <source>
        <strain evidence="8">SYSU_2023b</strain>
        <tissue evidence="8">Whole body</tissue>
    </source>
</reference>
<evidence type="ECO:0008006" key="10">
    <source>
        <dbReference type="Google" id="ProtNLM"/>
    </source>
</evidence>
<dbReference type="InterPro" id="IPR020529">
    <property type="entry name" value="ORC6_met/pln"/>
</dbReference>
<feature type="domain" description="ORC6 first cyclin-like" evidence="6">
    <location>
        <begin position="23"/>
        <end position="89"/>
    </location>
</feature>
<keyword evidence="4" id="KW-0238">DNA-binding</keyword>
<organism evidence="8 9">
    <name type="scientific">Henosepilachna vigintioctopunctata</name>
    <dbReference type="NCBI Taxonomy" id="420089"/>
    <lineage>
        <taxon>Eukaryota</taxon>
        <taxon>Metazoa</taxon>
        <taxon>Ecdysozoa</taxon>
        <taxon>Arthropoda</taxon>
        <taxon>Hexapoda</taxon>
        <taxon>Insecta</taxon>
        <taxon>Pterygota</taxon>
        <taxon>Neoptera</taxon>
        <taxon>Endopterygota</taxon>
        <taxon>Coleoptera</taxon>
        <taxon>Polyphaga</taxon>
        <taxon>Cucujiformia</taxon>
        <taxon>Coccinelloidea</taxon>
        <taxon>Coccinellidae</taxon>
        <taxon>Epilachninae</taxon>
        <taxon>Epilachnini</taxon>
        <taxon>Henosepilachna</taxon>
    </lineage>
</organism>
<evidence type="ECO:0000256" key="2">
    <source>
        <dbReference type="ARBA" id="ARBA00010840"/>
    </source>
</evidence>
<keyword evidence="9" id="KW-1185">Reference proteome</keyword>
<dbReference type="PANTHER" id="PTHR13394">
    <property type="entry name" value="ORIGIN RECOGNITION COMPLEX SUBUNIT 6"/>
    <property type="match status" value="1"/>
</dbReference>
<evidence type="ECO:0000256" key="3">
    <source>
        <dbReference type="ARBA" id="ARBA00022705"/>
    </source>
</evidence>
<dbReference type="InterPro" id="IPR054113">
    <property type="entry name" value="ORC6_cyclin-like_2nd"/>
</dbReference>
<evidence type="ECO:0000256" key="4">
    <source>
        <dbReference type="ARBA" id="ARBA00023125"/>
    </source>
</evidence>
<protein>
    <recommendedName>
        <fullName evidence="10">Origin recognition complex subunit 6</fullName>
    </recommendedName>
</protein>
<dbReference type="EMBL" id="JARQZJ010000133">
    <property type="protein sequence ID" value="KAK9892267.1"/>
    <property type="molecule type" value="Genomic_DNA"/>
</dbReference>
<evidence type="ECO:0000313" key="8">
    <source>
        <dbReference type="EMBL" id="KAK9892267.1"/>
    </source>
</evidence>
<comment type="subcellular location">
    <subcellularLocation>
        <location evidence="1">Nucleus</location>
    </subcellularLocation>
</comment>
<dbReference type="GO" id="GO:0003677">
    <property type="term" value="F:DNA binding"/>
    <property type="evidence" value="ECO:0007669"/>
    <property type="project" value="UniProtKB-KW"/>
</dbReference>
<accession>A0AAW1VGQ4</accession>
<gene>
    <name evidence="8" type="ORF">WA026_019068</name>
</gene>
<evidence type="ECO:0000259" key="7">
    <source>
        <dbReference type="Pfam" id="PF21913"/>
    </source>
</evidence>
<dbReference type="InterPro" id="IPR008721">
    <property type="entry name" value="ORC6_cyclin_first"/>
</dbReference>
<evidence type="ECO:0000256" key="5">
    <source>
        <dbReference type="ARBA" id="ARBA00023242"/>
    </source>
</evidence>
<name>A0AAW1VGQ4_9CUCU</name>
<dbReference type="Pfam" id="PF05460">
    <property type="entry name" value="ORC6"/>
    <property type="match status" value="1"/>
</dbReference>
<feature type="domain" description="ORC6 second cyclin-like" evidence="7">
    <location>
        <begin position="94"/>
        <end position="175"/>
    </location>
</feature>
<dbReference type="Gene3D" id="1.10.472.10">
    <property type="entry name" value="Cyclin-like"/>
    <property type="match status" value="1"/>
</dbReference>